<accession>A0A7J8WCR9</accession>
<dbReference type="EMBL" id="JABFAB010246010">
    <property type="protein sequence ID" value="MBA0672871.1"/>
    <property type="molecule type" value="Genomic_DNA"/>
</dbReference>
<comment type="caution">
    <text evidence="1">The sequence shown here is derived from an EMBL/GenBank/DDBJ whole genome shotgun (WGS) entry which is preliminary data.</text>
</comment>
<sequence length="29" mass="3262">MLGNLSINAISEEEIRENPSDICPYIPRS</sequence>
<proteinExistence type="predicted"/>
<organism evidence="1 2">
    <name type="scientific">Gossypium klotzschianum</name>
    <dbReference type="NCBI Taxonomy" id="34286"/>
    <lineage>
        <taxon>Eukaryota</taxon>
        <taxon>Viridiplantae</taxon>
        <taxon>Streptophyta</taxon>
        <taxon>Embryophyta</taxon>
        <taxon>Tracheophyta</taxon>
        <taxon>Spermatophyta</taxon>
        <taxon>Magnoliopsida</taxon>
        <taxon>eudicotyledons</taxon>
        <taxon>Gunneridae</taxon>
        <taxon>Pentapetalae</taxon>
        <taxon>rosids</taxon>
        <taxon>malvids</taxon>
        <taxon>Malvales</taxon>
        <taxon>Malvaceae</taxon>
        <taxon>Malvoideae</taxon>
        <taxon>Gossypium</taxon>
    </lineage>
</organism>
<dbReference type="Proteomes" id="UP000593573">
    <property type="component" value="Unassembled WGS sequence"/>
</dbReference>
<keyword evidence="2" id="KW-1185">Reference proteome</keyword>
<protein>
    <submittedName>
        <fullName evidence="1">Uncharacterized protein</fullName>
    </submittedName>
</protein>
<evidence type="ECO:0000313" key="2">
    <source>
        <dbReference type="Proteomes" id="UP000593573"/>
    </source>
</evidence>
<name>A0A7J8WCR9_9ROSI</name>
<feature type="non-terminal residue" evidence="1">
    <location>
        <position position="29"/>
    </location>
</feature>
<reference evidence="1 2" key="1">
    <citation type="journal article" date="2019" name="Genome Biol. Evol.">
        <title>Insights into the evolution of the New World diploid cottons (Gossypium, subgenus Houzingenia) based on genome sequencing.</title>
        <authorList>
            <person name="Grover C.E."/>
            <person name="Arick M.A. 2nd"/>
            <person name="Thrash A."/>
            <person name="Conover J.L."/>
            <person name="Sanders W.S."/>
            <person name="Peterson D.G."/>
            <person name="Frelichowski J.E."/>
            <person name="Scheffler J.A."/>
            <person name="Scheffler B.E."/>
            <person name="Wendel J.F."/>
        </authorList>
    </citation>
    <scope>NUCLEOTIDE SEQUENCE [LARGE SCALE GENOMIC DNA]</scope>
    <source>
        <strain evidence="1">57</strain>
        <tissue evidence="1">Leaf</tissue>
    </source>
</reference>
<gene>
    <name evidence="1" type="ORF">Goklo_024912</name>
</gene>
<evidence type="ECO:0000313" key="1">
    <source>
        <dbReference type="EMBL" id="MBA0672871.1"/>
    </source>
</evidence>
<dbReference type="AlphaFoldDB" id="A0A7J8WCR9"/>